<sequence length="163" mass="16093">MKFTLSLAVLAVVASQTMAVVPIPIKACTRNVTVLPTDIGCVDFAKANGCTFEQLLKWNDKLRPDCANLDVGHPLCVSITPGGGGNTTAPVTPPNPSAPLPPATSAGAAVPSGTPAATKPSSAAPAGVTTPPKSATSQNGAAGSQSSMVLAAAGVLVSVAYML</sequence>
<feature type="domain" description="LysM" evidence="3">
    <location>
        <begin position="30"/>
        <end position="77"/>
    </location>
</feature>
<name>A0A9P6JE82_MORAP</name>
<evidence type="ECO:0000256" key="1">
    <source>
        <dbReference type="SAM" id="MobiDB-lite"/>
    </source>
</evidence>
<gene>
    <name evidence="4" type="ORF">BGZ70_006271</name>
</gene>
<reference evidence="4" key="1">
    <citation type="journal article" date="2020" name="Fungal Divers.">
        <title>Resolving the Mortierellaceae phylogeny through synthesis of multi-gene phylogenetics and phylogenomics.</title>
        <authorList>
            <person name="Vandepol N."/>
            <person name="Liber J."/>
            <person name="Desiro A."/>
            <person name="Na H."/>
            <person name="Kennedy M."/>
            <person name="Barry K."/>
            <person name="Grigoriev I.V."/>
            <person name="Miller A.N."/>
            <person name="O'Donnell K."/>
            <person name="Stajich J.E."/>
            <person name="Bonito G."/>
        </authorList>
    </citation>
    <scope>NUCLEOTIDE SEQUENCE</scope>
    <source>
        <strain evidence="4">CK1249</strain>
    </source>
</reference>
<evidence type="ECO:0000259" key="3">
    <source>
        <dbReference type="PROSITE" id="PS51782"/>
    </source>
</evidence>
<feature type="region of interest" description="Disordered" evidence="1">
    <location>
        <begin position="86"/>
        <end position="144"/>
    </location>
</feature>
<proteinExistence type="predicted"/>
<comment type="caution">
    <text evidence="4">The sequence shown here is derived from an EMBL/GenBank/DDBJ whole genome shotgun (WGS) entry which is preliminary data.</text>
</comment>
<dbReference type="PROSITE" id="PS51782">
    <property type="entry name" value="LYSM"/>
    <property type="match status" value="1"/>
</dbReference>
<feature type="compositionally biased region" description="Low complexity" evidence="1">
    <location>
        <begin position="103"/>
        <end position="127"/>
    </location>
</feature>
<feature type="compositionally biased region" description="Pro residues" evidence="1">
    <location>
        <begin position="91"/>
        <end position="102"/>
    </location>
</feature>
<evidence type="ECO:0000313" key="5">
    <source>
        <dbReference type="Proteomes" id="UP000738359"/>
    </source>
</evidence>
<dbReference type="OrthoDB" id="5985073at2759"/>
<keyword evidence="2" id="KW-0732">Signal</keyword>
<dbReference type="AlphaFoldDB" id="A0A9P6JE82"/>
<evidence type="ECO:0000313" key="4">
    <source>
        <dbReference type="EMBL" id="KAF9968151.1"/>
    </source>
</evidence>
<evidence type="ECO:0000256" key="2">
    <source>
        <dbReference type="SAM" id="SignalP"/>
    </source>
</evidence>
<accession>A0A9P6JE82</accession>
<dbReference type="EMBL" id="JAAAHY010000035">
    <property type="protein sequence ID" value="KAF9968151.1"/>
    <property type="molecule type" value="Genomic_DNA"/>
</dbReference>
<dbReference type="Proteomes" id="UP000738359">
    <property type="component" value="Unassembled WGS sequence"/>
</dbReference>
<keyword evidence="5" id="KW-1185">Reference proteome</keyword>
<dbReference type="InterPro" id="IPR036779">
    <property type="entry name" value="LysM_dom_sf"/>
</dbReference>
<feature type="chain" id="PRO_5040154187" description="LysM domain-containing protein" evidence="2">
    <location>
        <begin position="20"/>
        <end position="163"/>
    </location>
</feature>
<organism evidence="4 5">
    <name type="scientific">Mortierella alpina</name>
    <name type="common">Oleaginous fungus</name>
    <name type="synonym">Mortierella renispora</name>
    <dbReference type="NCBI Taxonomy" id="64518"/>
    <lineage>
        <taxon>Eukaryota</taxon>
        <taxon>Fungi</taxon>
        <taxon>Fungi incertae sedis</taxon>
        <taxon>Mucoromycota</taxon>
        <taxon>Mortierellomycotina</taxon>
        <taxon>Mortierellomycetes</taxon>
        <taxon>Mortierellales</taxon>
        <taxon>Mortierellaceae</taxon>
        <taxon>Mortierella</taxon>
    </lineage>
</organism>
<dbReference type="Gene3D" id="3.10.350.10">
    <property type="entry name" value="LysM domain"/>
    <property type="match status" value="1"/>
</dbReference>
<protein>
    <recommendedName>
        <fullName evidence="3">LysM domain-containing protein</fullName>
    </recommendedName>
</protein>
<feature type="compositionally biased region" description="Polar residues" evidence="1">
    <location>
        <begin position="131"/>
        <end position="144"/>
    </location>
</feature>
<feature type="signal peptide" evidence="2">
    <location>
        <begin position="1"/>
        <end position="19"/>
    </location>
</feature>
<dbReference type="InterPro" id="IPR018392">
    <property type="entry name" value="LysM"/>
</dbReference>